<evidence type="ECO:0000256" key="1">
    <source>
        <dbReference type="ARBA" id="ARBA00004167"/>
    </source>
</evidence>
<dbReference type="EMBL" id="AQGS01001140">
    <property type="protein sequence ID" value="EPS35442.1"/>
    <property type="molecule type" value="Genomic_DNA"/>
</dbReference>
<name>S8BJN0_DACHA</name>
<dbReference type="InterPro" id="IPR052250">
    <property type="entry name" value="PDI_TMX3"/>
</dbReference>
<dbReference type="PANTHER" id="PTHR46426:SF1">
    <property type="entry name" value="PROTEIN DISULFIDE-ISOMERASE TMX3"/>
    <property type="match status" value="1"/>
</dbReference>
<sequence>MRWSFLLLLSLNSGLLASATPAPAPAPAKIQARDAAADTTVPELRELTPDNFDTTVKKGYWFIKHYSPYCRHCVVAGPVWQTLYEFYLKSSPASPSSPHPNSPPSFTDTYDWHFANVDCAAHGDLCSEHNVQAYPMFGLYKDGKEIDRFKGAKNSMSLLSEFMEKHLEEIKAGSRPASIELPTAPSLEEYQKLHPTSSKKPRHKQTPTPTPTPEAAPPLAAEVAAKKPAAPATKGPLPNPNGKSFALTAADFQRKVLDSSAGWFVKFYAPWCSHCQAMAPAWNTLSYEMQGILNVGEVNCEIERRLCKDAGVQAYPTIIFFQDGERIEYKGLRGVGDLVAWARQAADAGIKEIGDAADFEVIQKTHEVIFLYFYDHATVSEDFEALGRVTMPLIGHAPLYKTNSDHLARKYRITTWPQLVVLRDDTPSYYPALSPADIRDTNKIVDWMRTVWLPTVPELTATNSHEIMNGKTVVLGILDGTKEAEFAAAKAELKAAAKIWIDDKQKDERTERQELRDRKQHKIDEAEDRGDERAVRNAKGLPIILPRRKEIGFAWVDGIFWERWVKQTYNIDVTEMGNRIIINEEDKKQFWDVNVDGETIPASRTAILDVVKDVVKNPHKMKAKSTVGAIERAFRSAKDSGTSHPVLTIFLIVACLGVAYYWRKGKGRKTYSHHAGLALNPGKEGGWGQGWFGGEKEIFGSTGGGGKYD</sequence>
<comment type="subcellular location">
    <subcellularLocation>
        <location evidence="1">Membrane</location>
        <topology evidence="1">Single-pass membrane protein</topology>
    </subcellularLocation>
</comment>
<feature type="region of interest" description="Disordered" evidence="5">
    <location>
        <begin position="174"/>
        <end position="216"/>
    </location>
</feature>
<dbReference type="PRINTS" id="PR00421">
    <property type="entry name" value="THIOREDOXIN"/>
</dbReference>
<protein>
    <recommendedName>
        <fullName evidence="8">Thioredoxin domain-containing protein</fullName>
    </recommendedName>
</protein>
<dbReference type="GO" id="GO:0005783">
    <property type="term" value="C:endoplasmic reticulum"/>
    <property type="evidence" value="ECO:0007669"/>
    <property type="project" value="TreeGrafter"/>
</dbReference>
<evidence type="ECO:0000256" key="6">
    <source>
        <dbReference type="SAM" id="Phobius"/>
    </source>
</evidence>
<evidence type="ECO:0000256" key="3">
    <source>
        <dbReference type="ARBA" id="ARBA00022989"/>
    </source>
</evidence>
<keyword evidence="10" id="KW-1185">Reference proteome</keyword>
<dbReference type="HOGENOM" id="CLU_021868_0_0_1"/>
<feature type="domain" description="Thioredoxin" evidence="8">
    <location>
        <begin position="226"/>
        <end position="351"/>
    </location>
</feature>
<evidence type="ECO:0000313" key="9">
    <source>
        <dbReference type="EMBL" id="EPS35442.1"/>
    </source>
</evidence>
<dbReference type="OMA" id="IFVYFYD"/>
<comment type="caution">
    <text evidence="9">The sequence shown here is derived from an EMBL/GenBank/DDBJ whole genome shotgun (WGS) entry which is preliminary data.</text>
</comment>
<keyword evidence="4 6" id="KW-0472">Membrane</keyword>
<dbReference type="PANTHER" id="PTHR46426">
    <property type="entry name" value="PROTEIN DISULFIDE-ISOMERASE TMX3"/>
    <property type="match status" value="1"/>
</dbReference>
<feature type="chain" id="PRO_5004548544" description="Thioredoxin domain-containing protein" evidence="7">
    <location>
        <begin position="20"/>
        <end position="709"/>
    </location>
</feature>
<dbReference type="STRING" id="1284197.S8BJN0"/>
<keyword evidence="3 6" id="KW-1133">Transmembrane helix</keyword>
<dbReference type="CDD" id="cd02961">
    <property type="entry name" value="PDI_a_family"/>
    <property type="match status" value="1"/>
</dbReference>
<evidence type="ECO:0000313" key="10">
    <source>
        <dbReference type="Proteomes" id="UP000015100"/>
    </source>
</evidence>
<evidence type="ECO:0000256" key="4">
    <source>
        <dbReference type="ARBA" id="ARBA00023136"/>
    </source>
</evidence>
<keyword evidence="2 6" id="KW-0812">Transmembrane</keyword>
<dbReference type="PROSITE" id="PS51352">
    <property type="entry name" value="THIOREDOXIN_2"/>
    <property type="match status" value="2"/>
</dbReference>
<reference evidence="9 10" key="1">
    <citation type="journal article" date="2013" name="PLoS Genet.">
        <title>Genomic mechanisms accounting for the adaptation to parasitism in nematode-trapping fungi.</title>
        <authorList>
            <person name="Meerupati T."/>
            <person name="Andersson K.M."/>
            <person name="Friman E."/>
            <person name="Kumar D."/>
            <person name="Tunlid A."/>
            <person name="Ahren D."/>
        </authorList>
    </citation>
    <scope>NUCLEOTIDE SEQUENCE [LARGE SCALE GENOMIC DNA]</scope>
    <source>
        <strain evidence="9 10">CBS 200.50</strain>
    </source>
</reference>
<dbReference type="InterPro" id="IPR036249">
    <property type="entry name" value="Thioredoxin-like_sf"/>
</dbReference>
<feature type="transmembrane region" description="Helical" evidence="6">
    <location>
        <begin position="644"/>
        <end position="662"/>
    </location>
</feature>
<accession>S8BJN0</accession>
<evidence type="ECO:0000256" key="2">
    <source>
        <dbReference type="ARBA" id="ARBA00022692"/>
    </source>
</evidence>
<dbReference type="InterPro" id="IPR013766">
    <property type="entry name" value="Thioredoxin_domain"/>
</dbReference>
<proteinExistence type="predicted"/>
<evidence type="ECO:0000256" key="7">
    <source>
        <dbReference type="SAM" id="SignalP"/>
    </source>
</evidence>
<dbReference type="GO" id="GO:0016020">
    <property type="term" value="C:membrane"/>
    <property type="evidence" value="ECO:0007669"/>
    <property type="project" value="UniProtKB-SubCell"/>
</dbReference>
<dbReference type="OrthoDB" id="72053at2759"/>
<dbReference type="eggNOG" id="KOG0191">
    <property type="taxonomic scope" value="Eukaryota"/>
</dbReference>
<feature type="domain" description="Thioredoxin" evidence="8">
    <location>
        <begin position="20"/>
        <end position="168"/>
    </location>
</feature>
<dbReference type="Proteomes" id="UP000015100">
    <property type="component" value="Unassembled WGS sequence"/>
</dbReference>
<evidence type="ECO:0000259" key="8">
    <source>
        <dbReference type="PROSITE" id="PS51352"/>
    </source>
</evidence>
<dbReference type="Pfam" id="PF00085">
    <property type="entry name" value="Thioredoxin"/>
    <property type="match status" value="2"/>
</dbReference>
<keyword evidence="7" id="KW-0732">Signal</keyword>
<evidence type="ECO:0000256" key="5">
    <source>
        <dbReference type="SAM" id="MobiDB-lite"/>
    </source>
</evidence>
<reference evidence="10" key="2">
    <citation type="submission" date="2013-04" db="EMBL/GenBank/DDBJ databases">
        <title>Genomic mechanisms accounting for the adaptation to parasitism in nematode-trapping fungi.</title>
        <authorList>
            <person name="Ahren D.G."/>
        </authorList>
    </citation>
    <scope>NUCLEOTIDE SEQUENCE [LARGE SCALE GENOMIC DNA]</scope>
    <source>
        <strain evidence="10">CBS 200.50</strain>
    </source>
</reference>
<feature type="signal peptide" evidence="7">
    <location>
        <begin position="1"/>
        <end position="19"/>
    </location>
</feature>
<feature type="region of interest" description="Disordered" evidence="5">
    <location>
        <begin position="509"/>
        <end position="532"/>
    </location>
</feature>
<dbReference type="Gene3D" id="3.40.30.10">
    <property type="entry name" value="Glutaredoxin"/>
    <property type="match status" value="3"/>
</dbReference>
<dbReference type="SUPFAM" id="SSF52833">
    <property type="entry name" value="Thioredoxin-like"/>
    <property type="match status" value="3"/>
</dbReference>
<organism evidence="9 10">
    <name type="scientific">Dactylellina haptotyla (strain CBS 200.50)</name>
    <name type="common">Nematode-trapping fungus</name>
    <name type="synonym">Monacrosporium haptotylum</name>
    <dbReference type="NCBI Taxonomy" id="1284197"/>
    <lineage>
        <taxon>Eukaryota</taxon>
        <taxon>Fungi</taxon>
        <taxon>Dikarya</taxon>
        <taxon>Ascomycota</taxon>
        <taxon>Pezizomycotina</taxon>
        <taxon>Orbiliomycetes</taxon>
        <taxon>Orbiliales</taxon>
        <taxon>Orbiliaceae</taxon>
        <taxon>Dactylellina</taxon>
    </lineage>
</organism>
<gene>
    <name evidence="9" type="ORF">H072_11181</name>
</gene>
<dbReference type="AlphaFoldDB" id="S8BJN0"/>